<dbReference type="InterPro" id="IPR041673">
    <property type="entry name" value="TetR_C_23"/>
</dbReference>
<organism evidence="2 3">
    <name type="scientific">Flavobacterium pectinovorum</name>
    <dbReference type="NCBI Taxonomy" id="29533"/>
    <lineage>
        <taxon>Bacteria</taxon>
        <taxon>Pseudomonadati</taxon>
        <taxon>Bacteroidota</taxon>
        <taxon>Flavobacteriia</taxon>
        <taxon>Flavobacteriales</taxon>
        <taxon>Flavobacteriaceae</taxon>
        <taxon>Flavobacterium</taxon>
    </lineage>
</organism>
<gene>
    <name evidence="2" type="ORF">EAH81_18310</name>
</gene>
<dbReference type="OrthoDB" id="977687at2"/>
<reference evidence="2 3" key="1">
    <citation type="journal article" date="2019" name="Environ. Microbiol.">
        <title>Species interactions and distinct microbial communities in high Arctic permafrost affected cryosols are associated with the CH4 and CO2 gas fluxes.</title>
        <authorList>
            <person name="Altshuler I."/>
            <person name="Hamel J."/>
            <person name="Turney S."/>
            <person name="Magnuson E."/>
            <person name="Levesque R."/>
            <person name="Greer C."/>
            <person name="Whyte L.G."/>
        </authorList>
    </citation>
    <scope>NUCLEOTIDE SEQUENCE [LARGE SCALE GENOMIC DNA]</scope>
    <source>
        <strain evidence="2 3">42</strain>
    </source>
</reference>
<dbReference type="AlphaFoldDB" id="A0A502ELC6"/>
<dbReference type="EMBL" id="RCZH01000012">
    <property type="protein sequence ID" value="TPG37879.1"/>
    <property type="molecule type" value="Genomic_DNA"/>
</dbReference>
<dbReference type="Pfam" id="PF17931">
    <property type="entry name" value="TetR_C_23"/>
    <property type="match status" value="1"/>
</dbReference>
<proteinExistence type="predicted"/>
<dbReference type="Proteomes" id="UP000319700">
    <property type="component" value="Unassembled WGS sequence"/>
</dbReference>
<name>A0A502ELC6_9FLAO</name>
<sequence length="223" mass="26647">MATKQKTITRDDIVSKYMDEVLEKGQKPKSVYHFAKENDFTETEFYAFFGTLEGLEKEIFRLFLANTIDLLHKNADYQEYDMKNKMLSFYFTFFEILTANRSYVLQALKIDRNPIRNLVQLTSLREGFKEYVSEILTDDYRLEQEKFQKFQKFQEKAIQESGWLQLMMTIKFWIDDESAAFEKTDIFIEKSVNASFELMNVAPMNHLLDFGKFLFKEKIYSKQ</sequence>
<evidence type="ECO:0000313" key="3">
    <source>
        <dbReference type="Proteomes" id="UP000319700"/>
    </source>
</evidence>
<evidence type="ECO:0000313" key="2">
    <source>
        <dbReference type="EMBL" id="TPG37879.1"/>
    </source>
</evidence>
<dbReference type="RefSeq" id="WP_140509698.1">
    <property type="nucleotide sequence ID" value="NZ_RCZH01000012.1"/>
</dbReference>
<evidence type="ECO:0000259" key="1">
    <source>
        <dbReference type="Pfam" id="PF17931"/>
    </source>
</evidence>
<dbReference type="InterPro" id="IPR036271">
    <property type="entry name" value="Tet_transcr_reg_TetR-rel_C_sf"/>
</dbReference>
<dbReference type="STRING" id="29533.SAMN05444387_3403"/>
<accession>A0A502ELC6</accession>
<comment type="caution">
    <text evidence="2">The sequence shown here is derived from an EMBL/GenBank/DDBJ whole genome shotgun (WGS) entry which is preliminary data.</text>
</comment>
<keyword evidence="3" id="KW-1185">Reference proteome</keyword>
<protein>
    <submittedName>
        <fullName evidence="2">TetR/AcrR family transcriptional regulator</fullName>
    </submittedName>
</protein>
<feature type="domain" description="Tetracyclin repressor-like C-terminal" evidence="1">
    <location>
        <begin position="85"/>
        <end position="214"/>
    </location>
</feature>
<dbReference type="SUPFAM" id="SSF48498">
    <property type="entry name" value="Tetracyclin repressor-like, C-terminal domain"/>
    <property type="match status" value="1"/>
</dbReference>